<keyword evidence="3" id="KW-1185">Reference proteome</keyword>
<feature type="active site" evidence="1">
    <location>
        <position position="148"/>
    </location>
</feature>
<evidence type="ECO:0000256" key="1">
    <source>
        <dbReference type="PROSITE-ProRule" id="PRU10077"/>
    </source>
</evidence>
<dbReference type="EC" id="3.4.19.3" evidence="1"/>
<dbReference type="PANTHER" id="PTHR23402:SF1">
    <property type="entry name" value="PYROGLUTAMYL-PEPTIDASE I"/>
    <property type="match status" value="1"/>
</dbReference>
<name>A0ABS6JCQ3_9BACI</name>
<dbReference type="InterPro" id="IPR033694">
    <property type="entry name" value="PGPEP1_Cys_AS"/>
</dbReference>
<dbReference type="NCBIfam" id="NF009676">
    <property type="entry name" value="PRK13197.1"/>
    <property type="match status" value="1"/>
</dbReference>
<dbReference type="EMBL" id="JAHQCS010000073">
    <property type="protein sequence ID" value="MBU9711436.1"/>
    <property type="molecule type" value="Genomic_DNA"/>
</dbReference>
<evidence type="ECO:0000313" key="3">
    <source>
        <dbReference type="Proteomes" id="UP000784880"/>
    </source>
</evidence>
<keyword evidence="2" id="KW-0378">Hydrolase</keyword>
<protein>
    <recommendedName>
        <fullName evidence="1">Pyroglutamyl-peptidase I</fullName>
        <ecNumber evidence="1">3.4.19.3</ecNumber>
    </recommendedName>
</protein>
<dbReference type="PANTHER" id="PTHR23402">
    <property type="entry name" value="PROTEASE FAMILY C15 PYROGLUTAMYL-PEPTIDASE I-RELATED"/>
    <property type="match status" value="1"/>
</dbReference>
<dbReference type="Pfam" id="PF01470">
    <property type="entry name" value="Peptidase_C15"/>
    <property type="match status" value="1"/>
</dbReference>
<comment type="caution">
    <text evidence="2">The sequence shown here is derived from an EMBL/GenBank/DDBJ whole genome shotgun (WGS) entry which is preliminary data.</text>
</comment>
<dbReference type="Proteomes" id="UP000784880">
    <property type="component" value="Unassembled WGS sequence"/>
</dbReference>
<comment type="catalytic activity">
    <reaction evidence="1">
        <text>Release of an N-terminal pyroglutamyl group from a polypeptide, the second amino acid generally not being Pro.</text>
        <dbReference type="EC" id="3.4.19.3"/>
    </reaction>
</comment>
<sequence length="208" mass="22719">MKKKILVSGFEPFGDVTINPTMGIIEKLNRSHQGNVELHTIILPVVYNECANVLIEEINKVQPDIVISLGVAMGRSAITPERIGINIQDTVGEGASGDNHGDRPFDRLIEEDGPDGLFSTIPIRDITNELKKHGIPAQISNSAGTYICNNTLYSVLLHVQINQLSIRVGFIHVPATPGMVLNKPHLPSMDLELQVKGIQTVIDCLSEK</sequence>
<dbReference type="NCBIfam" id="TIGR00504">
    <property type="entry name" value="pyro_pdase"/>
    <property type="match status" value="1"/>
</dbReference>
<evidence type="ECO:0000313" key="2">
    <source>
        <dbReference type="EMBL" id="MBU9711436.1"/>
    </source>
</evidence>
<dbReference type="InterPro" id="IPR029762">
    <property type="entry name" value="PGP-I_bact-type"/>
</dbReference>
<dbReference type="CDD" id="cd00501">
    <property type="entry name" value="Peptidase_C15"/>
    <property type="match status" value="1"/>
</dbReference>
<dbReference type="PROSITE" id="PS01334">
    <property type="entry name" value="PYRASE_CYS"/>
    <property type="match status" value="1"/>
</dbReference>
<gene>
    <name evidence="2" type="primary">pcp</name>
    <name evidence="2" type="ORF">KS419_06795</name>
</gene>
<accession>A0ABS6JCQ3</accession>
<dbReference type="PIRSF" id="PIRSF015592">
    <property type="entry name" value="Prld-crbxl_pptds"/>
    <property type="match status" value="1"/>
</dbReference>
<proteinExistence type="predicted"/>
<organism evidence="2 3">
    <name type="scientific">Evansella tamaricis</name>
    <dbReference type="NCBI Taxonomy" id="2069301"/>
    <lineage>
        <taxon>Bacteria</taxon>
        <taxon>Bacillati</taxon>
        <taxon>Bacillota</taxon>
        <taxon>Bacilli</taxon>
        <taxon>Bacillales</taxon>
        <taxon>Bacillaceae</taxon>
        <taxon>Evansella</taxon>
    </lineage>
</organism>
<dbReference type="InterPro" id="IPR016125">
    <property type="entry name" value="Peptidase_C15-like"/>
</dbReference>
<dbReference type="GO" id="GO:0016920">
    <property type="term" value="F:pyroglutamyl-peptidase activity"/>
    <property type="evidence" value="ECO:0007669"/>
    <property type="project" value="UniProtKB-EC"/>
</dbReference>
<dbReference type="RefSeq" id="WP_217065320.1">
    <property type="nucleotide sequence ID" value="NZ_JAHQCS010000073.1"/>
</dbReference>
<reference evidence="2 3" key="1">
    <citation type="submission" date="2021-06" db="EMBL/GenBank/DDBJ databases">
        <title>Bacillus sp. RD4P76, an endophyte from a halophyte.</title>
        <authorList>
            <person name="Sun J.-Q."/>
        </authorList>
    </citation>
    <scope>NUCLEOTIDE SEQUENCE [LARGE SCALE GENOMIC DNA]</scope>
    <source>
        <strain evidence="2 3">CGMCC 1.15917</strain>
    </source>
</reference>
<dbReference type="InterPro" id="IPR000816">
    <property type="entry name" value="Peptidase_C15"/>
</dbReference>